<reference evidence="1 2" key="1">
    <citation type="journal article" date="2015" name="BMC Genomics">
        <title>Genome mining reveals unlocked bioactive potential of marine Gram-negative bacteria.</title>
        <authorList>
            <person name="Machado H."/>
            <person name="Sonnenschein E.C."/>
            <person name="Melchiorsen J."/>
            <person name="Gram L."/>
        </authorList>
    </citation>
    <scope>NUCLEOTIDE SEQUENCE [LARGE SCALE GENOMIC DNA]</scope>
    <source>
        <strain evidence="1 2">S3137</strain>
    </source>
</reference>
<protein>
    <recommendedName>
        <fullName evidence="3">Lipoprotein</fullName>
    </recommendedName>
</protein>
<gene>
    <name evidence="1" type="ORF">TW72_07255</name>
</gene>
<dbReference type="GeneID" id="58228281"/>
<accession>A0A0F4PZG4</accession>
<dbReference type="Proteomes" id="UP000033664">
    <property type="component" value="Unassembled WGS sequence"/>
</dbReference>
<organism evidence="1 2">
    <name type="scientific">Pseudoalteromonas ruthenica</name>
    <dbReference type="NCBI Taxonomy" id="151081"/>
    <lineage>
        <taxon>Bacteria</taxon>
        <taxon>Pseudomonadati</taxon>
        <taxon>Pseudomonadota</taxon>
        <taxon>Gammaproteobacteria</taxon>
        <taxon>Alteromonadales</taxon>
        <taxon>Pseudoalteromonadaceae</taxon>
        <taxon>Pseudoalteromonas</taxon>
    </lineage>
</organism>
<sequence>MKAIYPTLAALVVISGCTSPQQKENQAYVDQLSPCDKIEALVGAYDNQFEGLKLGRIQSKYMDSWQSRYNLIGESCQISALNDKTMNYHCQESYKDKTQALSIHNKAVEFTRQCLGENWFEKQKESANSLRTTFVLDESAPVVSIHTGKSLSKRTPWMTSYEVGTSVK</sequence>
<dbReference type="OrthoDB" id="6313790at2"/>
<comment type="caution">
    <text evidence="1">The sequence shown here is derived from an EMBL/GenBank/DDBJ whole genome shotgun (WGS) entry which is preliminary data.</text>
</comment>
<evidence type="ECO:0000313" key="2">
    <source>
        <dbReference type="Proteomes" id="UP000033664"/>
    </source>
</evidence>
<dbReference type="PATRIC" id="fig|151081.8.peg.2791"/>
<dbReference type="AlphaFoldDB" id="A0A0F4PZG4"/>
<proteinExistence type="predicted"/>
<evidence type="ECO:0008006" key="3">
    <source>
        <dbReference type="Google" id="ProtNLM"/>
    </source>
</evidence>
<dbReference type="EMBL" id="JXXZ01000006">
    <property type="protein sequence ID" value="KJZ00475.1"/>
    <property type="molecule type" value="Genomic_DNA"/>
</dbReference>
<evidence type="ECO:0000313" key="1">
    <source>
        <dbReference type="EMBL" id="KJZ00475.1"/>
    </source>
</evidence>
<keyword evidence="2" id="KW-1185">Reference proteome</keyword>
<name>A0A0F4PZG4_9GAMM</name>
<dbReference type="RefSeq" id="WP_022946828.1">
    <property type="nucleotide sequence ID" value="NZ_DJHQ01000002.1"/>
</dbReference>
<dbReference type="PROSITE" id="PS51257">
    <property type="entry name" value="PROKAR_LIPOPROTEIN"/>
    <property type="match status" value="1"/>
</dbReference>
<dbReference type="eggNOG" id="ENOG5032DIT">
    <property type="taxonomic scope" value="Bacteria"/>
</dbReference>